<dbReference type="InterPro" id="IPR012337">
    <property type="entry name" value="RNaseH-like_sf"/>
</dbReference>
<dbReference type="OrthoDB" id="2439529at2759"/>
<sequence>MEEELESVLQYSNLNINYNEALATISSDQASSLLEPISTLADNLVKDPDRVVCKDGYELKAKIISDEDWEGLEELCDLLNPFARASVYISENRLTHSSVFRTHQFLRKSMLTRWKDPKMFGWLAITLDSRFKSLTAASSNPAHSTTTLDMATFFDDEAETSSPVDVELQIYFSIPQIPKV</sequence>
<dbReference type="SUPFAM" id="SSF53098">
    <property type="entry name" value="Ribonuclease H-like"/>
    <property type="match status" value="1"/>
</dbReference>
<reference evidence="1" key="1">
    <citation type="submission" date="2021-06" db="EMBL/GenBank/DDBJ databases">
        <authorList>
            <person name="Kallberg Y."/>
            <person name="Tangrot J."/>
            <person name="Rosling A."/>
        </authorList>
    </citation>
    <scope>NUCLEOTIDE SEQUENCE</scope>
    <source>
        <strain evidence="1">FL130A</strain>
    </source>
</reference>
<gene>
    <name evidence="1" type="ORF">ALEPTO_LOCUS3915</name>
</gene>
<evidence type="ECO:0000313" key="1">
    <source>
        <dbReference type="EMBL" id="CAG8509803.1"/>
    </source>
</evidence>
<proteinExistence type="predicted"/>
<comment type="caution">
    <text evidence="1">The sequence shown here is derived from an EMBL/GenBank/DDBJ whole genome shotgun (WGS) entry which is preliminary data.</text>
</comment>
<keyword evidence="2" id="KW-1185">Reference proteome</keyword>
<organism evidence="1 2">
    <name type="scientific">Ambispora leptoticha</name>
    <dbReference type="NCBI Taxonomy" id="144679"/>
    <lineage>
        <taxon>Eukaryota</taxon>
        <taxon>Fungi</taxon>
        <taxon>Fungi incertae sedis</taxon>
        <taxon>Mucoromycota</taxon>
        <taxon>Glomeromycotina</taxon>
        <taxon>Glomeromycetes</taxon>
        <taxon>Archaeosporales</taxon>
        <taxon>Ambisporaceae</taxon>
        <taxon>Ambispora</taxon>
    </lineage>
</organism>
<dbReference type="AlphaFoldDB" id="A0A9N8ZXA6"/>
<evidence type="ECO:0000313" key="2">
    <source>
        <dbReference type="Proteomes" id="UP000789508"/>
    </source>
</evidence>
<accession>A0A9N8ZXA6</accession>
<dbReference type="Proteomes" id="UP000789508">
    <property type="component" value="Unassembled WGS sequence"/>
</dbReference>
<name>A0A9N8ZXA6_9GLOM</name>
<dbReference type="EMBL" id="CAJVPS010000799">
    <property type="protein sequence ID" value="CAG8509803.1"/>
    <property type="molecule type" value="Genomic_DNA"/>
</dbReference>
<protein>
    <submittedName>
        <fullName evidence="1">604_t:CDS:1</fullName>
    </submittedName>
</protein>